<organism evidence="3 4">
    <name type="scientific">Talaromyces islandicus</name>
    <name type="common">Penicillium islandicum</name>
    <dbReference type="NCBI Taxonomy" id="28573"/>
    <lineage>
        <taxon>Eukaryota</taxon>
        <taxon>Fungi</taxon>
        <taxon>Dikarya</taxon>
        <taxon>Ascomycota</taxon>
        <taxon>Pezizomycotina</taxon>
        <taxon>Eurotiomycetes</taxon>
        <taxon>Eurotiomycetidae</taxon>
        <taxon>Eurotiales</taxon>
        <taxon>Trichocomaceae</taxon>
        <taxon>Talaromyces</taxon>
        <taxon>Talaromyces sect. Islandici</taxon>
    </lineage>
</organism>
<feature type="region of interest" description="Disordered" evidence="1">
    <location>
        <begin position="1"/>
        <end position="38"/>
    </location>
</feature>
<feature type="region of interest" description="Disordered" evidence="1">
    <location>
        <begin position="213"/>
        <end position="299"/>
    </location>
</feature>
<gene>
    <name evidence="3" type="ORF">PISL3812_03088</name>
</gene>
<reference evidence="3 4" key="1">
    <citation type="submission" date="2015-04" db="EMBL/GenBank/DDBJ databases">
        <authorList>
            <person name="Syromyatnikov M.Y."/>
            <person name="Popov V.N."/>
        </authorList>
    </citation>
    <scope>NUCLEOTIDE SEQUENCE [LARGE SCALE GENOMIC DNA]</scope>
    <source>
        <strain evidence="3">WF-38-12</strain>
    </source>
</reference>
<feature type="compositionally biased region" description="Polar residues" evidence="1">
    <location>
        <begin position="255"/>
        <end position="283"/>
    </location>
</feature>
<evidence type="ECO:0000313" key="4">
    <source>
        <dbReference type="Proteomes" id="UP000054383"/>
    </source>
</evidence>
<feature type="transmembrane region" description="Helical" evidence="2">
    <location>
        <begin position="372"/>
        <end position="393"/>
    </location>
</feature>
<evidence type="ECO:0000256" key="1">
    <source>
        <dbReference type="SAM" id="MobiDB-lite"/>
    </source>
</evidence>
<feature type="compositionally biased region" description="Polar residues" evidence="1">
    <location>
        <begin position="290"/>
        <end position="299"/>
    </location>
</feature>
<keyword evidence="2" id="KW-0812">Transmembrane</keyword>
<keyword evidence="4" id="KW-1185">Reference proteome</keyword>
<evidence type="ECO:0000256" key="2">
    <source>
        <dbReference type="SAM" id="Phobius"/>
    </source>
</evidence>
<keyword evidence="2" id="KW-0472">Membrane</keyword>
<evidence type="ECO:0000313" key="3">
    <source>
        <dbReference type="EMBL" id="CRG86085.1"/>
    </source>
</evidence>
<dbReference type="EMBL" id="CVMT01000002">
    <property type="protein sequence ID" value="CRG86085.1"/>
    <property type="molecule type" value="Genomic_DNA"/>
</dbReference>
<protein>
    <submittedName>
        <fullName evidence="3">Uncharacterized protein</fullName>
    </submittedName>
</protein>
<keyword evidence="2" id="KW-1133">Transmembrane helix</keyword>
<dbReference type="Proteomes" id="UP000054383">
    <property type="component" value="Unassembled WGS sequence"/>
</dbReference>
<dbReference type="OrthoDB" id="10424688at2759"/>
<feature type="region of interest" description="Disordered" evidence="1">
    <location>
        <begin position="155"/>
        <end position="192"/>
    </location>
</feature>
<sequence length="406" mass="44028">MPNTNNQRRKSNASKLSGLSTAARRTPKGSKKEGSFGNAAVNVAISDITSPPTSSDCINDSGFGPVKWDNSTDFESVFSINRQDAFPHQSDFNPSSLPSTTTTVTPPGAVFEYTPESSFFVPAKTNPFNISQASRVSDTESPFNPGVLANNLFENTPSTTTIGNTLGQPTTNKMKGGTPHESTLPPGFASPEELDFLLNPRAALRHYGSVYLSGKNSGPRRSASFPKAFHSKSNSKPRPVTAAGPVQVTPALPQNKEQQTQEQERNQSPLNDTSRPLQNTVATNLPPPSTFSSSTEQKTSPEWLSTIHAELKSLTQHIKISGTGQQAKLYEIAALLVDIKKQQKSDSEALAKALQIKEDQNKKGLEGFVDDLLKLVIEVLLFCFLCIGILLQYQSYSFQAETSFSK</sequence>
<accession>A0A0U1LS31</accession>
<proteinExistence type="predicted"/>
<dbReference type="AlphaFoldDB" id="A0A0U1LS31"/>
<name>A0A0U1LS31_TALIS</name>
<feature type="compositionally biased region" description="Polar residues" evidence="1">
    <location>
        <begin position="155"/>
        <end position="173"/>
    </location>
</feature>